<name>A0A1R2CFR9_9CILI</name>
<proteinExistence type="predicted"/>
<evidence type="ECO:0000313" key="3">
    <source>
        <dbReference type="EMBL" id="OMJ87869.1"/>
    </source>
</evidence>
<feature type="region of interest" description="Disordered" evidence="2">
    <location>
        <begin position="1"/>
        <end position="44"/>
    </location>
</feature>
<evidence type="ECO:0000256" key="2">
    <source>
        <dbReference type="SAM" id="MobiDB-lite"/>
    </source>
</evidence>
<organism evidence="3 4">
    <name type="scientific">Stentor coeruleus</name>
    <dbReference type="NCBI Taxonomy" id="5963"/>
    <lineage>
        <taxon>Eukaryota</taxon>
        <taxon>Sar</taxon>
        <taxon>Alveolata</taxon>
        <taxon>Ciliophora</taxon>
        <taxon>Postciliodesmatophora</taxon>
        <taxon>Heterotrichea</taxon>
        <taxon>Heterotrichida</taxon>
        <taxon>Stentoridae</taxon>
        <taxon>Stentor</taxon>
    </lineage>
</organism>
<reference evidence="3 4" key="1">
    <citation type="submission" date="2016-11" db="EMBL/GenBank/DDBJ databases">
        <title>The macronuclear genome of Stentor coeruleus: a giant cell with tiny introns.</title>
        <authorList>
            <person name="Slabodnick M."/>
            <person name="Ruby J.G."/>
            <person name="Reiff S.B."/>
            <person name="Swart E.C."/>
            <person name="Gosai S."/>
            <person name="Prabakaran S."/>
            <person name="Witkowska E."/>
            <person name="Larue G.E."/>
            <person name="Fisher S."/>
            <person name="Freeman R.M."/>
            <person name="Gunawardena J."/>
            <person name="Chu W."/>
            <person name="Stover N.A."/>
            <person name="Gregory B.D."/>
            <person name="Nowacki M."/>
            <person name="Derisi J."/>
            <person name="Roy S.W."/>
            <person name="Marshall W.F."/>
            <person name="Sood P."/>
        </authorList>
    </citation>
    <scope>NUCLEOTIDE SEQUENCE [LARGE SCALE GENOMIC DNA]</scope>
    <source>
        <strain evidence="3">WM001</strain>
    </source>
</reference>
<evidence type="ECO:0000313" key="4">
    <source>
        <dbReference type="Proteomes" id="UP000187209"/>
    </source>
</evidence>
<feature type="coiled-coil region" evidence="1">
    <location>
        <begin position="161"/>
        <end position="195"/>
    </location>
</feature>
<dbReference type="AlphaFoldDB" id="A0A1R2CFR9"/>
<dbReference type="EMBL" id="MPUH01000166">
    <property type="protein sequence ID" value="OMJ87869.1"/>
    <property type="molecule type" value="Genomic_DNA"/>
</dbReference>
<sequence>MSLYPYKLPPKGAFSSAYTTSPLTKPPQSKTPKKTRQNSKAPDTQEYEEAIATMDFNDMFQYAQLAIQKSCEVQEDIAKLFTLWDMHEKDDMGEMWGFLNKILQENGFKNLGDKPNLKKVTKIVIDLICEINGLRQAVSLISPKKRAEFEFKQNNEEIITKDEYEEKIRCYQDYIKSLEDQISLIKGKVNEFQDMVLAQSQHDHDLIKEIQESVDAENEDDILNKIISYKRIMSIVPTLEIFVEEICKEVVPDLVQDSNYKSYSKALKEVFPKIKSLKFSLDNLENFKSEVYKAAKLPNTSAEAEVYYKISAIGYFQKLFKVEESEDLPKAMESLFLYYGNTKNILEHLRGCLKIPSITPLHILFEEIKRKIN</sequence>
<gene>
    <name evidence="3" type="ORF">SteCoe_10355</name>
</gene>
<evidence type="ECO:0000256" key="1">
    <source>
        <dbReference type="SAM" id="Coils"/>
    </source>
</evidence>
<dbReference type="Proteomes" id="UP000187209">
    <property type="component" value="Unassembled WGS sequence"/>
</dbReference>
<comment type="caution">
    <text evidence="3">The sequence shown here is derived from an EMBL/GenBank/DDBJ whole genome shotgun (WGS) entry which is preliminary data.</text>
</comment>
<keyword evidence="1" id="KW-0175">Coiled coil</keyword>
<accession>A0A1R2CFR9</accession>
<protein>
    <submittedName>
        <fullName evidence="3">Uncharacterized protein</fullName>
    </submittedName>
</protein>
<feature type="compositionally biased region" description="Low complexity" evidence="2">
    <location>
        <begin position="19"/>
        <end position="30"/>
    </location>
</feature>
<keyword evidence="4" id="KW-1185">Reference proteome</keyword>